<keyword evidence="9 21" id="KW-0347">Helicase</keyword>
<keyword evidence="19" id="KW-0472">Membrane</keyword>
<keyword evidence="12" id="KW-0539">Nucleus</keyword>
<keyword evidence="8" id="KW-0378">Hydrolase</keyword>
<feature type="transmembrane region" description="Helical" evidence="19">
    <location>
        <begin position="63"/>
        <end position="86"/>
    </location>
</feature>
<dbReference type="Gene3D" id="3.40.50.300">
    <property type="entry name" value="P-loop containing nucleotide triphosphate hydrolases"/>
    <property type="match status" value="1"/>
</dbReference>
<dbReference type="GO" id="GO:0003697">
    <property type="term" value="F:single-stranded DNA binding"/>
    <property type="evidence" value="ECO:0007669"/>
    <property type="project" value="TreeGrafter"/>
</dbReference>
<evidence type="ECO:0000256" key="9">
    <source>
        <dbReference type="ARBA" id="ARBA00022806"/>
    </source>
</evidence>
<keyword evidence="10 16" id="KW-0067">ATP-binding</keyword>
<keyword evidence="19" id="KW-1133">Transmembrane helix</keyword>
<feature type="compositionally biased region" description="Acidic residues" evidence="18">
    <location>
        <begin position="30"/>
        <end position="42"/>
    </location>
</feature>
<dbReference type="InterPro" id="IPR012340">
    <property type="entry name" value="NA-bd_OB-fold"/>
</dbReference>
<feature type="coiled-coil region" evidence="17">
    <location>
        <begin position="758"/>
        <end position="792"/>
    </location>
</feature>
<feature type="domain" description="MCM C-terminal AAA(+) ATPase" evidence="20">
    <location>
        <begin position="1307"/>
        <end position="1510"/>
    </location>
</feature>
<dbReference type="InterPro" id="IPR001208">
    <property type="entry name" value="MCM_dom"/>
</dbReference>
<dbReference type="GO" id="GO:0000724">
    <property type="term" value="P:double-strand break repair via homologous recombination"/>
    <property type="evidence" value="ECO:0007669"/>
    <property type="project" value="TreeGrafter"/>
</dbReference>
<protein>
    <recommendedName>
        <fullName evidence="13">DNA helicase MCM9</fullName>
        <ecNumber evidence="4">3.6.4.12</ecNumber>
    </recommendedName>
    <alternativeName>
        <fullName evidence="14">Minichromosome maintenance 9</fullName>
    </alternativeName>
</protein>
<gene>
    <name evidence="21" type="ORF">LTLLF_119885</name>
</gene>
<keyword evidence="11" id="KW-0234">DNA repair</keyword>
<comment type="subcellular location">
    <subcellularLocation>
        <location evidence="2">Chromosome</location>
    </subcellularLocation>
    <subcellularLocation>
        <location evidence="1">Nucleus</location>
    </subcellularLocation>
</comment>
<evidence type="ECO:0000256" key="4">
    <source>
        <dbReference type="ARBA" id="ARBA00012551"/>
    </source>
</evidence>
<keyword evidence="6 16" id="KW-0547">Nucleotide-binding</keyword>
<keyword evidence="5" id="KW-0158">Chromosome</keyword>
<evidence type="ECO:0000256" key="8">
    <source>
        <dbReference type="ARBA" id="ARBA00022801"/>
    </source>
</evidence>
<feature type="compositionally biased region" description="Polar residues" evidence="18">
    <location>
        <begin position="1906"/>
        <end position="1920"/>
    </location>
</feature>
<evidence type="ECO:0000256" key="12">
    <source>
        <dbReference type="ARBA" id="ARBA00023242"/>
    </source>
</evidence>
<dbReference type="InterPro" id="IPR058768">
    <property type="entry name" value="MCM9_N"/>
</dbReference>
<feature type="compositionally biased region" description="Gly residues" evidence="18">
    <location>
        <begin position="17"/>
        <end position="29"/>
    </location>
</feature>
<evidence type="ECO:0000256" key="6">
    <source>
        <dbReference type="ARBA" id="ARBA00022741"/>
    </source>
</evidence>
<dbReference type="Proteomes" id="UP000710432">
    <property type="component" value="Unassembled WGS sequence"/>
</dbReference>
<evidence type="ECO:0000313" key="21">
    <source>
        <dbReference type="EMBL" id="KAH0517678.1"/>
    </source>
</evidence>
<evidence type="ECO:0000256" key="3">
    <source>
        <dbReference type="ARBA" id="ARBA00008010"/>
    </source>
</evidence>
<feature type="region of interest" description="Disordered" evidence="18">
    <location>
        <begin position="959"/>
        <end position="980"/>
    </location>
</feature>
<dbReference type="PRINTS" id="PR01657">
    <property type="entry name" value="MCMFAMILY"/>
</dbReference>
<dbReference type="InterPro" id="IPR027417">
    <property type="entry name" value="P-loop_NTPase"/>
</dbReference>
<evidence type="ECO:0000256" key="16">
    <source>
        <dbReference type="RuleBase" id="RU004070"/>
    </source>
</evidence>
<evidence type="ECO:0000256" key="11">
    <source>
        <dbReference type="ARBA" id="ARBA00023204"/>
    </source>
</evidence>
<evidence type="ECO:0000256" key="1">
    <source>
        <dbReference type="ARBA" id="ARBA00004123"/>
    </source>
</evidence>
<dbReference type="PANTHER" id="PTHR11630">
    <property type="entry name" value="DNA REPLICATION LICENSING FACTOR MCM FAMILY MEMBER"/>
    <property type="match status" value="1"/>
</dbReference>
<dbReference type="GO" id="GO:0005524">
    <property type="term" value="F:ATP binding"/>
    <property type="evidence" value="ECO:0007669"/>
    <property type="project" value="UniProtKB-KW"/>
</dbReference>
<keyword evidence="17" id="KW-0175">Coiled coil</keyword>
<evidence type="ECO:0000313" key="22">
    <source>
        <dbReference type="Proteomes" id="UP000710432"/>
    </source>
</evidence>
<evidence type="ECO:0000256" key="13">
    <source>
        <dbReference type="ARBA" id="ARBA00041085"/>
    </source>
</evidence>
<dbReference type="EC" id="3.6.4.12" evidence="4"/>
<feature type="coiled-coil region" evidence="17">
    <location>
        <begin position="604"/>
        <end position="705"/>
    </location>
</feature>
<dbReference type="SMART" id="SM00382">
    <property type="entry name" value="AAA"/>
    <property type="match status" value="1"/>
</dbReference>
<dbReference type="Pfam" id="PF00493">
    <property type="entry name" value="MCM"/>
    <property type="match status" value="1"/>
</dbReference>
<dbReference type="EMBL" id="JAATJU010014699">
    <property type="protein sequence ID" value="KAH0517678.1"/>
    <property type="molecule type" value="Genomic_DNA"/>
</dbReference>
<feature type="region of interest" description="Disordered" evidence="18">
    <location>
        <begin position="1995"/>
        <end position="2041"/>
    </location>
</feature>
<feature type="compositionally biased region" description="Basic and acidic residues" evidence="18">
    <location>
        <begin position="1921"/>
        <end position="1948"/>
    </location>
</feature>
<keyword evidence="7" id="KW-0227">DNA damage</keyword>
<feature type="compositionally biased region" description="Polar residues" evidence="18">
    <location>
        <begin position="1626"/>
        <end position="1641"/>
    </location>
</feature>
<evidence type="ECO:0000256" key="15">
    <source>
        <dbReference type="ARBA" id="ARBA00047995"/>
    </source>
</evidence>
<accession>A0A8J6GVM6</accession>
<dbReference type="InterPro" id="IPR003593">
    <property type="entry name" value="AAA+_ATPase"/>
</dbReference>
<evidence type="ECO:0000256" key="10">
    <source>
        <dbReference type="ARBA" id="ARBA00022840"/>
    </source>
</evidence>
<dbReference type="SMART" id="SM00350">
    <property type="entry name" value="MCM"/>
    <property type="match status" value="1"/>
</dbReference>
<dbReference type="GO" id="GO:0017116">
    <property type="term" value="F:single-stranded DNA helicase activity"/>
    <property type="evidence" value="ECO:0007669"/>
    <property type="project" value="TreeGrafter"/>
</dbReference>
<proteinExistence type="inferred from homology"/>
<evidence type="ECO:0000256" key="2">
    <source>
        <dbReference type="ARBA" id="ARBA00004286"/>
    </source>
</evidence>
<dbReference type="GO" id="GO:0016787">
    <property type="term" value="F:hydrolase activity"/>
    <property type="evidence" value="ECO:0007669"/>
    <property type="project" value="UniProtKB-KW"/>
</dbReference>
<sequence>MVMVDGDDGDDYDSGDGGDGNDGGVGGSGDSDDNDSGCDGDGDDDGGGYGGDGYDDDCGDGNVVMVVVVMVVVMVVMMIVMMTMMIDSSDDAGGYTCIEYTCIDYTCIHYACIHYACIDYTCIDYVCIEYTCIHYACIPYACIHYTCIDYVCIHYVCIDYTCIDYTCIEYTCIDYTCIEYACIEYACIEYTCIDYACIEYTCREYTCIHYACIHYACIDYTCIDYVCIDYTCIDYTCIDYVCINYTCIDYTCIEYTCIEYACIEYACIEYTCREYTCIEYACIEYTCIEYTCIEYTCIDYTCIEYTCIDYTCIEYACIEYACIEYTCIDYACIEYTCREYTCIHYACIHYACIDYTCIDYVCIDYTCIDYTCIEYTCIDYTCIEYTCIEYTCIEYTCIDYTCIEYTCIDYTCIEYTCIDYTCIEYACIEYACIEYTCIDYTCIEYTCIDYTCIEYTCIDYTCIEYACIEYACIEYTCIDYACIEYTCIEYTCIDYTCIEYTCIDYACIEYTCIDYTCIEYTCIDYACIEYTCIDYTCIEYTCIDYTCIGYIYIEYTYVDCHVRCSHPPSLHLVDCHKFQASMGYRISLLKQNLELQLCQSQTSLQQLQAQFTQERQRLTQELEELEEQHQQRHKSLKEAHVLAFQTMEEEKEKEQRALENHLQQKHSAELQSLKEAHRESMEGFRMEMEQELQTLRFELEDEGKAMLASLRSELNHQHAASIDLLRHNHHQELAAAKMELERSIDISRRQSKEHMCRISDLQEELRHREHHISDLDKEVQHLHENISTLTKELEHKGKEILRIRSESNQQMRLHEQDLNKRLEKELDVMTADHLREKNIMRADFNKTNELLKEINAALQVSLEEMEEKYLMRESKPEDIQIIAELKSLLTERDQVIKKLIEDNKFYQLELVNRETNFNKIFNTSPTVGVINPLAKQKKKNDKSPTNRFVSVPNLSALESSGVGNGHPTRLEPIPNSPVHDVEFNSNKPLPQPLPPKEPKTFLRVKMNSDQVTLVGQVFESYVSEYHKNDILLILKERDEDAHYPVVVNAMTLFETNMEIGEYFTVFPNEVLTIFDSALRRSALTILQSLPEPEGFSMKQNLHARISGLPVCPELVREHIPKTKDVGHFLSVTGTVIRTSVVKVLEYERDYMCNKCKHVFAVQADFEQYYTFCRPSSCPSLESCDSSKFTCLSDLSSSPARCRDYQEIKIQEQVQRLSVGSIPRSMKVILEDDLVDSCKSGDDLTIYGVVMQRWKPFQRDVRCEVEIVLKSNYVQVNNEQSSGMVMDEEVRKEFEEFWEHYKCDPFAGRNEILASLCPQVFGMYLVKLAVAMVLAGGIQRTDAAGTRVRGESHLLLVGDPGTGKSQFLKYAAKITPRSVLTTGIGSTSAGLTVTAVKDSGEWNLEAGALVLADAGLCCIDEFNSLKEHDRTSIHEAMEQQTISVAKAGLVCKLNTRTTILAATNPKGQYDPQESVSVNIALGSPLLSRFDLVLVLLDTRNEDWDRIISSFILENKAHARLMFRNTVTLEDAITVVSVMESSMQGGALLGGVNVLQTSFPKSPQAQYRRQCELILEKLELQSLLSEELRRLERLQNDSVHQPQPQAVEVEAAPGSSRNYPRDKPWLGTSAQQEQGCSWPTSSPAEGAMECPDGDSAPSLECNGPTSSNHSAQHKGGGGDNFDWLDIMASPEIEPKSCAVSPELKTTEANVALKIPKKRSQDKEKPGPGHRKKLLETGHLPSSGAVDAPLRPHSSESTKARKAAAVCEGAGQGDEPDSGLTHVPHSLPKLRKEGYQSLCRSTTRVRSLPPTVPFPSSEPEKTTGTPKRKRQKSPARLGEPEPESVETTHTPLVKLAKFTFKQKTKLSHSSEGLSPVPPHSTKIAVHSSEVPQQRTRKEAAVPVEGPGKLTSTSGDRCSDQLQGRTKELSRQSPERNQPREEWEQKPERRVVQLDLELGKQAGPSHLACERDRKEGVSCSNKSSKVHAGTLARLANFSFASPPESKSETLPPERKELRERSHSPPATPAPVLGQQRQSFQLQPSTERANFSTLSLFTLSELDDEALDFDWDEEMRKKP</sequence>
<evidence type="ECO:0000256" key="17">
    <source>
        <dbReference type="SAM" id="Coils"/>
    </source>
</evidence>
<dbReference type="Pfam" id="PF26066">
    <property type="entry name" value="MCM9_N"/>
    <property type="match status" value="1"/>
</dbReference>
<feature type="region of interest" description="Disordered" evidence="18">
    <location>
        <begin position="1"/>
        <end position="42"/>
    </location>
</feature>
<dbReference type="GO" id="GO:0005694">
    <property type="term" value="C:chromosome"/>
    <property type="evidence" value="ECO:0007669"/>
    <property type="project" value="UniProtKB-SubCell"/>
</dbReference>
<evidence type="ECO:0000256" key="18">
    <source>
        <dbReference type="SAM" id="MobiDB-lite"/>
    </source>
</evidence>
<dbReference type="GO" id="GO:0042555">
    <property type="term" value="C:MCM complex"/>
    <property type="evidence" value="ECO:0007669"/>
    <property type="project" value="TreeGrafter"/>
</dbReference>
<feature type="compositionally biased region" description="Basic and acidic residues" evidence="18">
    <location>
        <begin position="2001"/>
        <end position="2018"/>
    </location>
</feature>
<comment type="catalytic activity">
    <reaction evidence="15">
        <text>ATP + H2O = ADP + phosphate + H(+)</text>
        <dbReference type="Rhea" id="RHEA:13065"/>
        <dbReference type="ChEBI" id="CHEBI:15377"/>
        <dbReference type="ChEBI" id="CHEBI:15378"/>
        <dbReference type="ChEBI" id="CHEBI:30616"/>
        <dbReference type="ChEBI" id="CHEBI:43474"/>
        <dbReference type="ChEBI" id="CHEBI:456216"/>
        <dbReference type="EC" id="3.6.4.12"/>
    </reaction>
</comment>
<feature type="region of interest" description="Disordered" evidence="18">
    <location>
        <begin position="1707"/>
        <end position="1982"/>
    </location>
</feature>
<evidence type="ECO:0000256" key="19">
    <source>
        <dbReference type="SAM" id="Phobius"/>
    </source>
</evidence>
<evidence type="ECO:0000256" key="7">
    <source>
        <dbReference type="ARBA" id="ARBA00022763"/>
    </source>
</evidence>
<organism evidence="21 22">
    <name type="scientific">Microtus ochrogaster</name>
    <name type="common">Prairie vole</name>
    <dbReference type="NCBI Taxonomy" id="79684"/>
    <lineage>
        <taxon>Eukaryota</taxon>
        <taxon>Metazoa</taxon>
        <taxon>Chordata</taxon>
        <taxon>Craniata</taxon>
        <taxon>Vertebrata</taxon>
        <taxon>Euteleostomi</taxon>
        <taxon>Mammalia</taxon>
        <taxon>Eutheria</taxon>
        <taxon>Euarchontoglires</taxon>
        <taxon>Glires</taxon>
        <taxon>Rodentia</taxon>
        <taxon>Myomorpha</taxon>
        <taxon>Muroidea</taxon>
        <taxon>Cricetidae</taxon>
        <taxon>Arvicolinae</taxon>
        <taxon>Microtus</taxon>
    </lineage>
</organism>
<reference evidence="21" key="1">
    <citation type="submission" date="2020-03" db="EMBL/GenBank/DDBJ databases">
        <title>Studies in the Genomics of Life Span.</title>
        <authorList>
            <person name="Glass D."/>
        </authorList>
    </citation>
    <scope>NUCLEOTIDE SEQUENCE</scope>
    <source>
        <strain evidence="21">LTLLF</strain>
        <tissue evidence="21">Muscle</tissue>
    </source>
</reference>
<name>A0A8J6GVM6_MICOH</name>
<evidence type="ECO:0000256" key="14">
    <source>
        <dbReference type="ARBA" id="ARBA00042301"/>
    </source>
</evidence>
<dbReference type="Pfam" id="PF17207">
    <property type="entry name" value="MCM_OB"/>
    <property type="match status" value="1"/>
</dbReference>
<feature type="compositionally biased region" description="Acidic residues" evidence="18">
    <location>
        <begin position="1"/>
        <end position="16"/>
    </location>
</feature>
<dbReference type="FunFam" id="2.40.50.140:FF:000120">
    <property type="entry name" value="Probable DNA helicase MCM9"/>
    <property type="match status" value="1"/>
</dbReference>
<feature type="compositionally biased region" description="Polar residues" evidence="18">
    <location>
        <begin position="2030"/>
        <end position="2041"/>
    </location>
</feature>
<dbReference type="PROSITE" id="PS50051">
    <property type="entry name" value="MCM_2"/>
    <property type="match status" value="1"/>
</dbReference>
<keyword evidence="16" id="KW-0238">DNA-binding</keyword>
<dbReference type="FunFam" id="3.40.50.300:FF:003485">
    <property type="entry name" value="DNA helicase MCM9 isoform 2"/>
    <property type="match status" value="1"/>
</dbReference>
<feature type="region of interest" description="Disordered" evidence="18">
    <location>
        <begin position="1593"/>
        <end position="1680"/>
    </location>
</feature>
<dbReference type="GO" id="GO:0005634">
    <property type="term" value="C:nucleus"/>
    <property type="evidence" value="ECO:0007669"/>
    <property type="project" value="UniProtKB-SubCell"/>
</dbReference>
<evidence type="ECO:0000259" key="20">
    <source>
        <dbReference type="PROSITE" id="PS50051"/>
    </source>
</evidence>
<comment type="caution">
    <text evidence="21">The sequence shown here is derived from an EMBL/GenBank/DDBJ whole genome shotgun (WGS) entry which is preliminary data.</text>
</comment>
<comment type="similarity">
    <text evidence="3 16">Belongs to the MCM family.</text>
</comment>
<dbReference type="Gene3D" id="2.40.50.140">
    <property type="entry name" value="Nucleic acid-binding proteins"/>
    <property type="match status" value="1"/>
</dbReference>
<dbReference type="PANTHER" id="PTHR11630:SF48">
    <property type="entry name" value="DNA HELICASE MCM9"/>
    <property type="match status" value="1"/>
</dbReference>
<dbReference type="InterPro" id="IPR033762">
    <property type="entry name" value="MCM_OB"/>
</dbReference>
<dbReference type="InterPro" id="IPR031327">
    <property type="entry name" value="MCM"/>
</dbReference>
<keyword evidence="19" id="KW-0812">Transmembrane</keyword>
<dbReference type="SUPFAM" id="SSF52540">
    <property type="entry name" value="P-loop containing nucleoside triphosphate hydrolases"/>
    <property type="match status" value="1"/>
</dbReference>
<dbReference type="SUPFAM" id="SSF50249">
    <property type="entry name" value="Nucleic acid-binding proteins"/>
    <property type="match status" value="1"/>
</dbReference>
<evidence type="ECO:0000256" key="5">
    <source>
        <dbReference type="ARBA" id="ARBA00022454"/>
    </source>
</evidence>